<name>A0A553K5B8_9ACTN</name>
<feature type="signal peptide" evidence="2">
    <location>
        <begin position="1"/>
        <end position="28"/>
    </location>
</feature>
<reference evidence="3 4" key="1">
    <citation type="submission" date="2019-07" db="EMBL/GenBank/DDBJ databases">
        <authorList>
            <person name="Zhou L.-Y."/>
        </authorList>
    </citation>
    <scope>NUCLEOTIDE SEQUENCE [LARGE SCALE GENOMIC DNA]</scope>
    <source>
        <strain evidence="3 4">YIM 101269</strain>
    </source>
</reference>
<evidence type="ECO:0000313" key="3">
    <source>
        <dbReference type="EMBL" id="TRY19909.1"/>
    </source>
</evidence>
<evidence type="ECO:0000256" key="2">
    <source>
        <dbReference type="SAM" id="SignalP"/>
    </source>
</evidence>
<organism evidence="3 4">
    <name type="scientific">Tessaracoccus rhinocerotis</name>
    <dbReference type="NCBI Taxonomy" id="1689449"/>
    <lineage>
        <taxon>Bacteria</taxon>
        <taxon>Bacillati</taxon>
        <taxon>Actinomycetota</taxon>
        <taxon>Actinomycetes</taxon>
        <taxon>Propionibacteriales</taxon>
        <taxon>Propionibacteriaceae</taxon>
        <taxon>Tessaracoccus</taxon>
    </lineage>
</organism>
<gene>
    <name evidence="3" type="ORF">FOJ82_03245</name>
</gene>
<dbReference type="EMBL" id="VKKG01000001">
    <property type="protein sequence ID" value="TRY19909.1"/>
    <property type="molecule type" value="Genomic_DNA"/>
</dbReference>
<protein>
    <recommendedName>
        <fullName evidence="5">VaFE repeat-containing surface-anchored protein</fullName>
    </recommendedName>
</protein>
<dbReference type="OrthoDB" id="3721370at2"/>
<keyword evidence="2" id="KW-0732">Signal</keyword>
<accession>A0A553K5B8</accession>
<proteinExistence type="predicted"/>
<dbReference type="AlphaFoldDB" id="A0A553K5B8"/>
<feature type="region of interest" description="Disordered" evidence="1">
    <location>
        <begin position="28"/>
        <end position="50"/>
    </location>
</feature>
<dbReference type="RefSeq" id="WP_143936994.1">
    <property type="nucleotide sequence ID" value="NZ_VKKG01000001.1"/>
</dbReference>
<keyword evidence="4" id="KW-1185">Reference proteome</keyword>
<comment type="caution">
    <text evidence="3">The sequence shown here is derived from an EMBL/GenBank/DDBJ whole genome shotgun (WGS) entry which is preliminary data.</text>
</comment>
<feature type="chain" id="PRO_5021735379" description="VaFE repeat-containing surface-anchored protein" evidence="2">
    <location>
        <begin position="29"/>
        <end position="658"/>
    </location>
</feature>
<feature type="region of interest" description="Disordered" evidence="1">
    <location>
        <begin position="557"/>
        <end position="624"/>
    </location>
</feature>
<feature type="compositionally biased region" description="Pro residues" evidence="1">
    <location>
        <begin position="568"/>
        <end position="617"/>
    </location>
</feature>
<evidence type="ECO:0008006" key="5">
    <source>
        <dbReference type="Google" id="ProtNLM"/>
    </source>
</evidence>
<evidence type="ECO:0000313" key="4">
    <source>
        <dbReference type="Proteomes" id="UP000317638"/>
    </source>
</evidence>
<sequence>MRPDWRTPLSAVVVLVLGLALLPSAAGARSQDGDLAGSGHPMPTRSHPEHWYGAKKLGEVTAYCIDLNSGPPREASAWTEYTNYTLHRQTGWGGPRGEHGNGTRKTLVAELAELSWILHETGPSPSPDVGAAVEHAVRLRTLDGTAQERKEADRWSAVSGAHPGTVTEFERLQREADAFAGPYTLDIRWNRRPSSSNATGELAIRVLAASGAQVPGRHVTTRGSGALEVTSTTRSTGPEGTTRVWVQLPVPSDRAVTGALDVEVSGLPGPRPRLFVPREKTIQRMIAAPEPVTMSWRDEIHLEPEPWRPTVTTRTRDVIASAGGAAVDVVTVAGGRPGHGFSGQSTLLGPFGTLEELAAASPDTAPSVGVATFTGTYDDEGSAEVHTSALEFPGPGYYSWRERLDEAELVLSPEPPSWPQLSETSVVLAPSVSSELVVTGAPRLGATVSDTLRVAGLPDGREVPGSEVPLLVHASGELLGPMPPVETEGGQTCDAVDWRGAPVAATYEDVELPGPVLEGLLRTKLEDPGCYTATALLSVSHAGGVVAEVMHGPGLASQSVLVPDPPRETPPPVVPTPPTGPTPPVATSPPPTATTPPAEVPPPVPTPPPVTAPPPEPETPRINSGAPIREVRWQLVHVGLAIGLLAFATRVRRSGRRP</sequence>
<dbReference type="Proteomes" id="UP000317638">
    <property type="component" value="Unassembled WGS sequence"/>
</dbReference>
<evidence type="ECO:0000256" key="1">
    <source>
        <dbReference type="SAM" id="MobiDB-lite"/>
    </source>
</evidence>